<feature type="region of interest" description="Disordered" evidence="2">
    <location>
        <begin position="243"/>
        <end position="287"/>
    </location>
</feature>
<evidence type="ECO:0000259" key="3">
    <source>
        <dbReference type="PROSITE" id="PS51253"/>
    </source>
</evidence>
<feature type="compositionally biased region" description="Basic and acidic residues" evidence="2">
    <location>
        <begin position="243"/>
        <end position="280"/>
    </location>
</feature>
<dbReference type="EMBL" id="LUKN01002654">
    <property type="protein sequence ID" value="OAQ98739.1"/>
    <property type="molecule type" value="Genomic_DNA"/>
</dbReference>
<accession>A0A179IAG0</accession>
<comment type="caution">
    <text evidence="4">The sequence shown here is derived from an EMBL/GenBank/DDBJ whole genome shotgun (WGS) entry which is preliminary data.</text>
</comment>
<evidence type="ECO:0000256" key="2">
    <source>
        <dbReference type="SAM" id="MobiDB-lite"/>
    </source>
</evidence>
<gene>
    <name evidence="4" type="ORF">LLEC1_08158</name>
</gene>
<reference evidence="4 5" key="1">
    <citation type="submission" date="2016-03" db="EMBL/GenBank/DDBJ databases">
        <title>Fine-scale spatial genetic structure of a fungal parasite of coffee scale insects.</title>
        <authorList>
            <person name="Jackson D."/>
            <person name="Zemenick K.A."/>
            <person name="Malloure B."/>
            <person name="Quandt C.A."/>
            <person name="James T.Y."/>
        </authorList>
    </citation>
    <scope>NUCLEOTIDE SEQUENCE [LARGE SCALE GENOMIC DNA]</scope>
    <source>
        <strain evidence="4 5">UM487</strain>
    </source>
</reference>
<keyword evidence="1" id="KW-0238">DNA-binding</keyword>
<dbReference type="Proteomes" id="UP000243081">
    <property type="component" value="Unassembled WGS sequence"/>
</dbReference>
<evidence type="ECO:0000313" key="4">
    <source>
        <dbReference type="EMBL" id="OAQ98739.1"/>
    </source>
</evidence>
<name>A0A179IAG0_CORDF</name>
<proteinExistence type="predicted"/>
<dbReference type="GO" id="GO:0003677">
    <property type="term" value="F:DNA binding"/>
    <property type="evidence" value="ECO:0007669"/>
    <property type="project" value="UniProtKB-KW"/>
</dbReference>
<dbReference type="PROSITE" id="PS51253">
    <property type="entry name" value="HTH_CENPB"/>
    <property type="match status" value="1"/>
</dbReference>
<dbReference type="AlphaFoldDB" id="A0A179IAG0"/>
<protein>
    <recommendedName>
        <fullName evidence="3">HTH CENPB-type domain-containing protein</fullName>
    </recommendedName>
</protein>
<dbReference type="InterPro" id="IPR006600">
    <property type="entry name" value="HTH_CenpB_DNA-bd_dom"/>
</dbReference>
<evidence type="ECO:0000313" key="5">
    <source>
        <dbReference type="Proteomes" id="UP000243081"/>
    </source>
</evidence>
<sequence length="287" mass="33039">MANRIIKARSSSRNVSPNYVETRWVDHFLRRHHLTVNRAKIRQKERQEAEDYDTIHNYFNALKDAIKNHGITPQNLWNMDETGFVINHAEGGCIVTRRKKYASKKGIPTNRELATVIEAVSAAGDYIKAPFMILKAKMHLGQWYSVPDLPDAGRIAVTDSGKLFIEGITPENYSIWKSNIDRMTTGATIMATEIVQLSSHLNDIQNTQKRQREIRNRRLWRLQKGGVIGVLEGREMVKSKDEEALAKARRRVDTENKKIEKQAKDAEKAAARQLLEETRQSHRRRTN</sequence>
<organism evidence="4 5">
    <name type="scientific">Cordyceps confragosa</name>
    <name type="common">Lecanicillium lecanii</name>
    <dbReference type="NCBI Taxonomy" id="2714763"/>
    <lineage>
        <taxon>Eukaryota</taxon>
        <taxon>Fungi</taxon>
        <taxon>Dikarya</taxon>
        <taxon>Ascomycota</taxon>
        <taxon>Pezizomycotina</taxon>
        <taxon>Sordariomycetes</taxon>
        <taxon>Hypocreomycetidae</taxon>
        <taxon>Hypocreales</taxon>
        <taxon>Cordycipitaceae</taxon>
        <taxon>Akanthomyces</taxon>
    </lineage>
</organism>
<dbReference type="OrthoDB" id="5396311at2759"/>
<evidence type="ECO:0000256" key="1">
    <source>
        <dbReference type="ARBA" id="ARBA00023125"/>
    </source>
</evidence>
<feature type="domain" description="HTH CENPB-type" evidence="3">
    <location>
        <begin position="1"/>
        <end position="38"/>
    </location>
</feature>
<keyword evidence="5" id="KW-1185">Reference proteome</keyword>